<feature type="chain" id="PRO_5030547458" description="DUF2330 domain-containing protein" evidence="2">
    <location>
        <begin position="20"/>
        <end position="337"/>
    </location>
</feature>
<evidence type="ECO:0000256" key="1">
    <source>
        <dbReference type="SAM" id="Phobius"/>
    </source>
</evidence>
<gene>
    <name evidence="3" type="ORF">BLA60_01400</name>
</gene>
<accession>A0A7Z1B0Q8</accession>
<dbReference type="Pfam" id="PF10092">
    <property type="entry name" value="DUF2330"/>
    <property type="match status" value="1"/>
</dbReference>
<keyword evidence="1" id="KW-0472">Membrane</keyword>
<reference evidence="3 4" key="1">
    <citation type="submission" date="2016-12" db="EMBL/GenBank/DDBJ databases">
        <title>The draft genome sequence of Actinophytocola xinjiangensis.</title>
        <authorList>
            <person name="Wang W."/>
            <person name="Yuan L."/>
        </authorList>
    </citation>
    <scope>NUCLEOTIDE SEQUENCE [LARGE SCALE GENOMIC DNA]</scope>
    <source>
        <strain evidence="3 4">CGMCC 4.4663</strain>
    </source>
</reference>
<dbReference type="AlphaFoldDB" id="A0A7Z1B0Q8"/>
<evidence type="ECO:0000256" key="2">
    <source>
        <dbReference type="SAM" id="SignalP"/>
    </source>
</evidence>
<comment type="caution">
    <text evidence="3">The sequence shown here is derived from an EMBL/GenBank/DDBJ whole genome shotgun (WGS) entry which is preliminary data.</text>
</comment>
<organism evidence="3 4">
    <name type="scientific">Actinophytocola xinjiangensis</name>
    <dbReference type="NCBI Taxonomy" id="485602"/>
    <lineage>
        <taxon>Bacteria</taxon>
        <taxon>Bacillati</taxon>
        <taxon>Actinomycetota</taxon>
        <taxon>Actinomycetes</taxon>
        <taxon>Pseudonocardiales</taxon>
        <taxon>Pseudonocardiaceae</taxon>
    </lineage>
</organism>
<proteinExistence type="predicted"/>
<dbReference type="EMBL" id="MSIF01000001">
    <property type="protein sequence ID" value="OLF13870.1"/>
    <property type="molecule type" value="Genomic_DNA"/>
</dbReference>
<protein>
    <recommendedName>
        <fullName evidence="5">DUF2330 domain-containing protein</fullName>
    </recommendedName>
</protein>
<feature type="transmembrane region" description="Helical" evidence="1">
    <location>
        <begin position="306"/>
        <end position="328"/>
    </location>
</feature>
<evidence type="ECO:0000313" key="3">
    <source>
        <dbReference type="EMBL" id="OLF13870.1"/>
    </source>
</evidence>
<dbReference type="InterPro" id="IPR019283">
    <property type="entry name" value="DUF2330"/>
</dbReference>
<feature type="signal peptide" evidence="2">
    <location>
        <begin position="1"/>
        <end position="19"/>
    </location>
</feature>
<sequence length="337" mass="35763">MVSVAVLGLVGFGPGVAGACACGAVITDQRLTDVQETALVELVDGTEAVTLNIGAAIETDDAAFVMPVPARARFELADGAVFAELDELTAPRIEYKDVVIDGDGAGAAPPDKGVTIVDQVEVGPYEVAQLAGADSTSVADWLTHNDFQLSDELGKALTPYLAEGWLVLAVRLTAQDTSFADGLPSMRITFATDRPVYPMRLSATATSAQPLRLYVLADHRMDVTNPAPEFAPAELTYAGWVEPADLTDHPVLAALVDQRRFLTRYDARFRPDAITDDIAFTRAAGDQTHRAVVVQRRFVEGTSVEAVLVIGGASALLAGAVGGGVWYLRGRRRTRPA</sequence>
<evidence type="ECO:0008006" key="5">
    <source>
        <dbReference type="Google" id="ProtNLM"/>
    </source>
</evidence>
<keyword evidence="2" id="KW-0732">Signal</keyword>
<keyword evidence="1" id="KW-1133">Transmembrane helix</keyword>
<name>A0A7Z1B0Q8_9PSEU</name>
<keyword evidence="1" id="KW-0812">Transmembrane</keyword>
<dbReference type="Proteomes" id="UP000185696">
    <property type="component" value="Unassembled WGS sequence"/>
</dbReference>
<evidence type="ECO:0000313" key="4">
    <source>
        <dbReference type="Proteomes" id="UP000185696"/>
    </source>
</evidence>
<keyword evidence="4" id="KW-1185">Reference proteome</keyword>